<keyword evidence="2" id="KW-0282">Flagellum</keyword>
<dbReference type="AlphaFoldDB" id="A0AA86YUL4"/>
<dbReference type="InterPro" id="IPR046864">
    <property type="entry name" value="VasX_N"/>
</dbReference>
<proteinExistence type="predicted"/>
<keyword evidence="2" id="KW-0966">Cell projection</keyword>
<protein>
    <submittedName>
        <fullName evidence="2">Flagellar protein FliS</fullName>
    </submittedName>
</protein>
<gene>
    <name evidence="2" type="ORF">PROSTU_04222</name>
</gene>
<keyword evidence="2" id="KW-0969">Cilium</keyword>
<reference evidence="2 3" key="3">
    <citation type="submission" date="2008-05" db="EMBL/GenBank/DDBJ databases">
        <authorList>
            <person name="Fulton L."/>
            <person name="Clifton S."/>
            <person name="Fulton B."/>
            <person name="Xu J."/>
            <person name="Minx P."/>
            <person name="Pepin K.H."/>
            <person name="Johnson M."/>
            <person name="Thiruvilangam P."/>
            <person name="Bhonagiri V."/>
            <person name="Nash W.E."/>
            <person name="Mardis E.R."/>
            <person name="Wilson R.K."/>
        </authorList>
    </citation>
    <scope>NUCLEOTIDE SEQUENCE [LARGE SCALE GENOMIC DNA]</scope>
    <source>
        <strain evidence="2 3">ATCC 25827</strain>
    </source>
</reference>
<feature type="domain" description="Toxin VasX N-terminal region" evidence="1">
    <location>
        <begin position="45"/>
        <end position="208"/>
    </location>
</feature>
<name>A0AA86YUL4_PROST</name>
<reference evidence="3" key="1">
    <citation type="submission" date="2008-04" db="EMBL/GenBank/DDBJ databases">
        <title>Draft genome sequence of Providencia stuartii (ATCC 25827).</title>
        <authorList>
            <person name="Sudarsanam P."/>
            <person name="Ley R."/>
            <person name="Guruge J."/>
            <person name="Turnbaugh P.J."/>
            <person name="Mahowald M."/>
            <person name="Liep D."/>
            <person name="Gordon J."/>
        </authorList>
    </citation>
    <scope>NUCLEOTIDE SEQUENCE [LARGE SCALE GENOMIC DNA]</scope>
    <source>
        <strain evidence="3">ATCC 25827</strain>
    </source>
</reference>
<dbReference type="Proteomes" id="UP000004506">
    <property type="component" value="Unassembled WGS sequence"/>
</dbReference>
<evidence type="ECO:0000313" key="3">
    <source>
        <dbReference type="Proteomes" id="UP000004506"/>
    </source>
</evidence>
<dbReference type="EMBL" id="ABJD02000104">
    <property type="protein sequence ID" value="EDU57953.1"/>
    <property type="molecule type" value="Genomic_DNA"/>
</dbReference>
<dbReference type="Pfam" id="PF20249">
    <property type="entry name" value="VasX_N"/>
    <property type="match status" value="1"/>
</dbReference>
<dbReference type="CDD" id="cd20706">
    <property type="entry name" value="MIX_II"/>
    <property type="match status" value="1"/>
</dbReference>
<evidence type="ECO:0000313" key="2">
    <source>
        <dbReference type="EMBL" id="EDU57953.1"/>
    </source>
</evidence>
<evidence type="ECO:0000259" key="1">
    <source>
        <dbReference type="Pfam" id="PF20249"/>
    </source>
</evidence>
<reference evidence="3" key="2">
    <citation type="submission" date="2008-04" db="EMBL/GenBank/DDBJ databases">
        <title>Draft genome sequence of Providencia stuartii(ATCC 25827).</title>
        <authorList>
            <person name="Sudarsanam P."/>
            <person name="Ley R."/>
            <person name="Guruge J."/>
            <person name="Turnbaugh P.J."/>
            <person name="Mahowald M."/>
            <person name="Liep D."/>
            <person name="Gordon J."/>
        </authorList>
    </citation>
    <scope>NUCLEOTIDE SEQUENCE [LARGE SCALE GENOMIC DNA]</scope>
    <source>
        <strain evidence="3">ATCC 25827</strain>
    </source>
</reference>
<comment type="caution">
    <text evidence="2">The sequence shown here is derived from an EMBL/GenBank/DDBJ whole genome shotgun (WGS) entry which is preliminary data.</text>
</comment>
<accession>A0AA86YUL4</accession>
<organism evidence="2 3">
    <name type="scientific">Providencia stuartii ATCC 25827</name>
    <dbReference type="NCBI Taxonomy" id="471874"/>
    <lineage>
        <taxon>Bacteria</taxon>
        <taxon>Pseudomonadati</taxon>
        <taxon>Pseudomonadota</taxon>
        <taxon>Gammaproteobacteria</taxon>
        <taxon>Enterobacterales</taxon>
        <taxon>Morganellaceae</taxon>
        <taxon>Providencia</taxon>
    </lineage>
</organism>
<sequence>MTDNTRSPQLTLEEIERQMVELVNQLAPRNLQADAVVSPCDCNVRAVYPIRYAYSNLYGEKSTQATLPPNIDVLLNANSSQETHGFSARILRDGWVYIFEEGEFKTRPDKQGELLIFQHISSYSSSETEDVQEVYETFIPHLLNKGKDGQQTAQLIALEKRYPYLPIQKDVMQISALFSEVPLSHYVLKKIKQDALYRRQFMQQMSIVDYNNNPHCVKATYEHIENLVEDYKSEAEQYKHYFDSLNFLGANSAQLSEIPNLKQNTDLLLGQLTETLDYEECSSLIILHDPIGYHQDILTAYSLITALLAMYQTQYLHPYTIGRYIEQIEKQATESKDTEDGKKILEILAKSINQSGWNKEWKDLKFIFEELEARQKNLVELHADFISNAAIRTKVGSTVQYFKHAFPIKERIKENDFLSEDFILEVTQYCSLYGQIMAPLHESTVGTRALDILLTVELSDKESLWNIVSEGVFAFLDEDEVQDFLQQQSEELLGKLGVSIEHFSLVCRNHLGYAFTQVHQILQKMGSGVQKLSQESAEFLAEKLLPRLLNFFDADISLTELNIFSGQESHELIQRLRRKGKIIENTVNTTYRRFFDWENRLAKSTGSLVYLPKIIRKGAAKGMVQAKDINSLANAASAGYQIIVSALEIQTLMQISEYEKNDPLKQGVLNWYKLQLYSVILASITGVVESIKLVNDALGRIKTPFLKKMTKNFKLSISAEKRLNDGLLKGIGTGASILGFAVPMYEASLTYSIGNTKAAIGQAVGGIGSVIAINALEALKGPKGWLKLMVGLGLYLAGYTMNKLYSWDHLETLLKNCFWGSGNKYKFWGVDRDEVKDVVIENQIESINKSEISEKSLLIEQQEFLNLFFPASLQVIETPRLTYVQYIFTLPNFALGIRDIEYTMVREMLGSTPNYHQSYKPNDIIVHGENKYYPAENQFTKNFDEKLKKAIASVGDIKEMLVLSFKVDSGIDNTALAMSKMGYDQPSYIPKLYWYYIVDLNENKISPLRYRNWSGGIDGKNITFGFIDGDAP</sequence>